<keyword evidence="2" id="KW-1133">Transmembrane helix</keyword>
<evidence type="ECO:0000256" key="2">
    <source>
        <dbReference type="SAM" id="Phobius"/>
    </source>
</evidence>
<feature type="region of interest" description="Disordered" evidence="1">
    <location>
        <begin position="1"/>
        <end position="34"/>
    </location>
</feature>
<comment type="caution">
    <text evidence="3">The sequence shown here is derived from an EMBL/GenBank/DDBJ whole genome shotgun (WGS) entry which is preliminary data.</text>
</comment>
<feature type="transmembrane region" description="Helical" evidence="2">
    <location>
        <begin position="60"/>
        <end position="83"/>
    </location>
</feature>
<evidence type="ECO:0000313" key="3">
    <source>
        <dbReference type="EMBL" id="MFC3124616.1"/>
    </source>
</evidence>
<dbReference type="Proteomes" id="UP001595593">
    <property type="component" value="Unassembled WGS sequence"/>
</dbReference>
<evidence type="ECO:0000313" key="4">
    <source>
        <dbReference type="Proteomes" id="UP001595593"/>
    </source>
</evidence>
<proteinExistence type="predicted"/>
<organism evidence="3 4">
    <name type="scientific">Teichococcus globiformis</name>
    <dbReference type="NCBI Taxonomy" id="2307229"/>
    <lineage>
        <taxon>Bacteria</taxon>
        <taxon>Pseudomonadati</taxon>
        <taxon>Pseudomonadota</taxon>
        <taxon>Alphaproteobacteria</taxon>
        <taxon>Acetobacterales</taxon>
        <taxon>Roseomonadaceae</taxon>
        <taxon>Roseomonas</taxon>
    </lineage>
</organism>
<keyword evidence="2" id="KW-0812">Transmembrane</keyword>
<dbReference type="RefSeq" id="WP_379595034.1">
    <property type="nucleotide sequence ID" value="NZ_JBHRTN010000007.1"/>
</dbReference>
<protein>
    <submittedName>
        <fullName evidence="3">Uncharacterized protein</fullName>
    </submittedName>
</protein>
<name>A0ABV7G1R1_9PROT</name>
<dbReference type="EMBL" id="JBHRTN010000007">
    <property type="protein sequence ID" value="MFC3124616.1"/>
    <property type="molecule type" value="Genomic_DNA"/>
</dbReference>
<sequence length="84" mass="8986">MNTSSPRRPRPWRGDAAPTPAEPGPGSWSPPREAGPWSPLGAVWNRGPSVAEAWRRIGGFLLLGLSLWLVGAVAFIRAVAGLFQ</sequence>
<accession>A0ABV7G1R1</accession>
<gene>
    <name evidence="3" type="ORF">ACFOD4_06030</name>
</gene>
<keyword evidence="4" id="KW-1185">Reference proteome</keyword>
<evidence type="ECO:0000256" key="1">
    <source>
        <dbReference type="SAM" id="MobiDB-lite"/>
    </source>
</evidence>
<keyword evidence="2" id="KW-0472">Membrane</keyword>
<reference evidence="4" key="1">
    <citation type="journal article" date="2019" name="Int. J. Syst. Evol. Microbiol.">
        <title>The Global Catalogue of Microorganisms (GCM) 10K type strain sequencing project: providing services to taxonomists for standard genome sequencing and annotation.</title>
        <authorList>
            <consortium name="The Broad Institute Genomics Platform"/>
            <consortium name="The Broad Institute Genome Sequencing Center for Infectious Disease"/>
            <person name="Wu L."/>
            <person name="Ma J."/>
        </authorList>
    </citation>
    <scope>NUCLEOTIDE SEQUENCE [LARGE SCALE GENOMIC DNA]</scope>
    <source>
        <strain evidence="4">KCTC 52094</strain>
    </source>
</reference>